<evidence type="ECO:0000313" key="4">
    <source>
        <dbReference type="EMBL" id="OQP51579.1"/>
    </source>
</evidence>
<keyword evidence="1" id="KW-0472">Membrane</keyword>
<dbReference type="Pfam" id="PF04773">
    <property type="entry name" value="FecR"/>
    <property type="match status" value="1"/>
</dbReference>
<evidence type="ECO:0008006" key="6">
    <source>
        <dbReference type="Google" id="ProtNLM"/>
    </source>
</evidence>
<dbReference type="PANTHER" id="PTHR30273:SF2">
    <property type="entry name" value="PROTEIN FECR"/>
    <property type="match status" value="1"/>
</dbReference>
<dbReference type="Pfam" id="PF16344">
    <property type="entry name" value="FecR_C"/>
    <property type="match status" value="1"/>
</dbReference>
<dbReference type="InterPro" id="IPR012373">
    <property type="entry name" value="Ferrdict_sens_TM"/>
</dbReference>
<organism evidence="4 5">
    <name type="scientific">Niastella koreensis</name>
    <dbReference type="NCBI Taxonomy" id="354356"/>
    <lineage>
        <taxon>Bacteria</taxon>
        <taxon>Pseudomonadati</taxon>
        <taxon>Bacteroidota</taxon>
        <taxon>Chitinophagia</taxon>
        <taxon>Chitinophagales</taxon>
        <taxon>Chitinophagaceae</taxon>
        <taxon>Niastella</taxon>
    </lineage>
</organism>
<dbReference type="InterPro" id="IPR032508">
    <property type="entry name" value="FecR_C"/>
</dbReference>
<comment type="caution">
    <text evidence="4">The sequence shown here is derived from an EMBL/GenBank/DDBJ whole genome shotgun (WGS) entry which is preliminary data.</text>
</comment>
<evidence type="ECO:0000259" key="2">
    <source>
        <dbReference type="Pfam" id="PF04773"/>
    </source>
</evidence>
<feature type="domain" description="Protein FecR C-terminal" evidence="3">
    <location>
        <begin position="349"/>
        <end position="413"/>
    </location>
</feature>
<keyword evidence="1" id="KW-1133">Transmembrane helix</keyword>
<keyword evidence="1" id="KW-0812">Transmembrane</keyword>
<evidence type="ECO:0000313" key="5">
    <source>
        <dbReference type="Proteomes" id="UP000192277"/>
    </source>
</evidence>
<name>A0ABX3P1Q3_9BACT</name>
<feature type="transmembrane region" description="Helical" evidence="1">
    <location>
        <begin position="91"/>
        <end position="110"/>
    </location>
</feature>
<dbReference type="Proteomes" id="UP000192277">
    <property type="component" value="Unassembled WGS sequence"/>
</dbReference>
<accession>A0ABX3P1Q3</accession>
<gene>
    <name evidence="4" type="ORF">A4D02_26050</name>
</gene>
<protein>
    <recommendedName>
        <fullName evidence="6">Anti-FecI sigma factor, FecR</fullName>
    </recommendedName>
</protein>
<dbReference type="EMBL" id="LWBO01000005">
    <property type="protein sequence ID" value="OQP51579.1"/>
    <property type="molecule type" value="Genomic_DNA"/>
</dbReference>
<reference evidence="4 5" key="1">
    <citation type="submission" date="2016-04" db="EMBL/GenBank/DDBJ databases">
        <authorList>
            <person name="Chen L."/>
            <person name="Zhuang W."/>
            <person name="Wang G."/>
        </authorList>
    </citation>
    <scope>NUCLEOTIDE SEQUENCE [LARGE SCALE GENOMIC DNA]</scope>
    <source>
        <strain evidence="5">GR20</strain>
    </source>
</reference>
<keyword evidence="5" id="KW-1185">Reference proteome</keyword>
<sequence>MSINTNRMQYLLRQYTQKACTLEELQELFAFIAQPQNREQLETMMEAEYEVLQPLSVAEDVDWEYIFQQVTQKTDAGIIPLGSPGRFGWKWVAAAAAIVLALGLGGFWFMNRLTKQPVADNENPVQQPVGDVLPGGNKAVLTLANGTAIVLDSAQNGILSQQGNVSIIKKRNGEVAYKPVGGKDLAVTWNMLATPKGGQYQLVLPDGSKVWLNAASSIRYPVAFTGNERNVELTGEAYFEVAKNPAMPFKVIIPSSTKAGRSMIEVLGTHFNVSAYNDEEATKTTLLEGKVRIVSGEWAAGNGRSTGKKQEALLQPGQQAQLFTSGQLKKIDDADIELAMAWKNGFTAFKRADIKSIMRQVARWYNVEVVYEGTIPQRSFTGGISRDARLSELLHLLEVSKVNFRIEGNRLVVMA</sequence>
<dbReference type="InterPro" id="IPR006860">
    <property type="entry name" value="FecR"/>
</dbReference>
<dbReference type="Gene3D" id="3.55.50.30">
    <property type="match status" value="1"/>
</dbReference>
<dbReference type="RefSeq" id="WP_014219715.1">
    <property type="nucleotide sequence ID" value="NZ_LWBO01000005.1"/>
</dbReference>
<evidence type="ECO:0000259" key="3">
    <source>
        <dbReference type="Pfam" id="PF16344"/>
    </source>
</evidence>
<evidence type="ECO:0000256" key="1">
    <source>
        <dbReference type="SAM" id="Phobius"/>
    </source>
</evidence>
<dbReference type="PANTHER" id="PTHR30273">
    <property type="entry name" value="PERIPLASMIC SIGNAL SENSOR AND SIGMA FACTOR ACTIVATOR FECR-RELATED"/>
    <property type="match status" value="1"/>
</dbReference>
<feature type="domain" description="FecR protein" evidence="2">
    <location>
        <begin position="192"/>
        <end position="292"/>
    </location>
</feature>
<proteinExistence type="predicted"/>
<dbReference type="Gene3D" id="2.60.120.1440">
    <property type="match status" value="1"/>
</dbReference>